<dbReference type="EMBL" id="QEKW01000001">
    <property type="protein sequence ID" value="PVZ14754.1"/>
    <property type="molecule type" value="Genomic_DNA"/>
</dbReference>
<dbReference type="Pfam" id="PF03713">
    <property type="entry name" value="DUF305"/>
    <property type="match status" value="1"/>
</dbReference>
<name>A0A2U1FRH9_9PSEU</name>
<evidence type="ECO:0000313" key="4">
    <source>
        <dbReference type="EMBL" id="PVZ14754.1"/>
    </source>
</evidence>
<reference evidence="4 5" key="1">
    <citation type="submission" date="2018-04" db="EMBL/GenBank/DDBJ databases">
        <title>Genomic Encyclopedia of Type Strains, Phase IV (KMG-IV): sequencing the most valuable type-strain genomes for metagenomic binning, comparative biology and taxonomic classification.</title>
        <authorList>
            <person name="Goeker M."/>
        </authorList>
    </citation>
    <scope>NUCLEOTIDE SEQUENCE [LARGE SCALE GENOMIC DNA]</scope>
    <source>
        <strain evidence="4 5">DSM 45771</strain>
    </source>
</reference>
<feature type="region of interest" description="Disordered" evidence="1">
    <location>
        <begin position="1"/>
        <end position="40"/>
    </location>
</feature>
<evidence type="ECO:0000313" key="5">
    <source>
        <dbReference type="Proteomes" id="UP000245639"/>
    </source>
</evidence>
<organism evidence="4 5">
    <name type="scientific">Actinomycetospora cinnamomea</name>
    <dbReference type="NCBI Taxonomy" id="663609"/>
    <lineage>
        <taxon>Bacteria</taxon>
        <taxon>Bacillati</taxon>
        <taxon>Actinomycetota</taxon>
        <taxon>Actinomycetes</taxon>
        <taxon>Pseudonocardiales</taxon>
        <taxon>Pseudonocardiaceae</taxon>
        <taxon>Actinomycetospora</taxon>
    </lineage>
</organism>
<proteinExistence type="predicted"/>
<keyword evidence="2" id="KW-0472">Membrane</keyword>
<dbReference type="Proteomes" id="UP000245639">
    <property type="component" value="Unassembled WGS sequence"/>
</dbReference>
<feature type="compositionally biased region" description="Low complexity" evidence="1">
    <location>
        <begin position="1"/>
        <end position="13"/>
    </location>
</feature>
<feature type="transmembrane region" description="Helical" evidence="2">
    <location>
        <begin position="51"/>
        <end position="72"/>
    </location>
</feature>
<dbReference type="OrthoDB" id="26872at2"/>
<keyword evidence="5" id="KW-1185">Reference proteome</keyword>
<evidence type="ECO:0000259" key="3">
    <source>
        <dbReference type="Pfam" id="PF03713"/>
    </source>
</evidence>
<accession>A0A2U1FRH9</accession>
<dbReference type="InterPro" id="IPR005183">
    <property type="entry name" value="DUF305_CopM-like"/>
</dbReference>
<dbReference type="PANTHER" id="PTHR36933">
    <property type="entry name" value="SLL0788 PROTEIN"/>
    <property type="match status" value="1"/>
</dbReference>
<keyword evidence="2" id="KW-0812">Transmembrane</keyword>
<dbReference type="AlphaFoldDB" id="A0A2U1FRH9"/>
<dbReference type="PANTHER" id="PTHR36933:SF1">
    <property type="entry name" value="SLL0788 PROTEIN"/>
    <property type="match status" value="1"/>
</dbReference>
<gene>
    <name evidence="4" type="ORF">C8D89_101621</name>
</gene>
<dbReference type="InterPro" id="IPR012347">
    <property type="entry name" value="Ferritin-like"/>
</dbReference>
<comment type="caution">
    <text evidence="4">The sequence shown here is derived from an EMBL/GenBank/DDBJ whole genome shotgun (WGS) entry which is preliminary data.</text>
</comment>
<feature type="compositionally biased region" description="Gly residues" evidence="1">
    <location>
        <begin position="30"/>
        <end position="40"/>
    </location>
</feature>
<feature type="domain" description="DUF305" evidence="3">
    <location>
        <begin position="88"/>
        <end position="238"/>
    </location>
</feature>
<keyword evidence="2" id="KW-1133">Transmembrane helix</keyword>
<evidence type="ECO:0000256" key="1">
    <source>
        <dbReference type="SAM" id="MobiDB-lite"/>
    </source>
</evidence>
<dbReference type="Gene3D" id="1.20.1260.10">
    <property type="match status" value="1"/>
</dbReference>
<evidence type="ECO:0000256" key="2">
    <source>
        <dbReference type="SAM" id="Phobius"/>
    </source>
</evidence>
<protein>
    <submittedName>
        <fullName evidence="4">Uncharacterized protein (DUF305 family)</fullName>
    </submittedName>
</protein>
<sequence length="260" mass="26910">MSAPSSTSESSGSPEVDVTDPPPPVDDEGGGSGGSGGSGGWWSASPTWAKAFLAGGLALLLVLVGVIGGIALGRSTAETYGPAEDSIDVGFLQDMVVHHSQAVEMAVWARSNTADPEVRQIAFDIESTQTSQVGRMEGWLTLWGEPLRPPSGQYMGWMGMPTASMPGMASPEDLARLRAATGRELDVTFLQLMLRHHQGGLPMMQAAEAEASVPAVRALAASMVASQSAEAATMTQMLAERGAAALPAPDVHAGHSMPMN</sequence>